<keyword evidence="8 11" id="KW-0408">Iron</keyword>
<dbReference type="GO" id="GO:0005506">
    <property type="term" value="F:iron ion binding"/>
    <property type="evidence" value="ECO:0007669"/>
    <property type="project" value="InterPro"/>
</dbReference>
<reference evidence="13 14" key="1">
    <citation type="submission" date="2018-06" db="EMBL/GenBank/DDBJ databases">
        <title>Comparative genomics reveals the genomic features of Rhizophagus irregularis, R. cerebriforme, R. diaphanum and Gigaspora rosea, and their symbiotic lifestyle signature.</title>
        <authorList>
            <person name="Morin E."/>
            <person name="San Clemente H."/>
            <person name="Chen E.C.H."/>
            <person name="De La Providencia I."/>
            <person name="Hainaut M."/>
            <person name="Kuo A."/>
            <person name="Kohler A."/>
            <person name="Murat C."/>
            <person name="Tang N."/>
            <person name="Roy S."/>
            <person name="Loubradou J."/>
            <person name="Henrissat B."/>
            <person name="Grigoriev I.V."/>
            <person name="Corradi N."/>
            <person name="Roux C."/>
            <person name="Martin F.M."/>
        </authorList>
    </citation>
    <scope>NUCLEOTIDE SEQUENCE [LARGE SCALE GENOMIC DNA]</scope>
    <source>
        <strain evidence="13 14">DAOM 227022</strain>
    </source>
</reference>
<dbReference type="CDD" id="cd11041">
    <property type="entry name" value="CYP503A1-like"/>
    <property type="match status" value="1"/>
</dbReference>
<keyword evidence="10" id="KW-0472">Membrane</keyword>
<dbReference type="GO" id="GO:0016705">
    <property type="term" value="F:oxidoreductase activity, acting on paired donors, with incorporation or reduction of molecular oxygen"/>
    <property type="evidence" value="ECO:0007669"/>
    <property type="project" value="InterPro"/>
</dbReference>
<evidence type="ECO:0000256" key="8">
    <source>
        <dbReference type="ARBA" id="ARBA00023004"/>
    </source>
</evidence>
<feature type="binding site" description="axial binding residue" evidence="11">
    <location>
        <position position="442"/>
    </location>
    <ligand>
        <name>heme</name>
        <dbReference type="ChEBI" id="CHEBI:30413"/>
    </ligand>
    <ligandPart>
        <name>Fe</name>
        <dbReference type="ChEBI" id="CHEBI:18248"/>
    </ligandPart>
</feature>
<dbReference type="AlphaFoldDB" id="A0A397T0U3"/>
<evidence type="ECO:0000313" key="13">
    <source>
        <dbReference type="EMBL" id="RIA90939.1"/>
    </source>
</evidence>
<evidence type="ECO:0000256" key="3">
    <source>
        <dbReference type="ARBA" id="ARBA00010617"/>
    </source>
</evidence>
<keyword evidence="7" id="KW-1133">Transmembrane helix</keyword>
<keyword evidence="6 11" id="KW-0479">Metal-binding</keyword>
<dbReference type="PANTHER" id="PTHR46206">
    <property type="entry name" value="CYTOCHROME P450"/>
    <property type="match status" value="1"/>
</dbReference>
<evidence type="ECO:0000256" key="7">
    <source>
        <dbReference type="ARBA" id="ARBA00022989"/>
    </source>
</evidence>
<accession>A0A397T0U3</accession>
<dbReference type="PANTHER" id="PTHR46206:SF5">
    <property type="entry name" value="P450, PUTATIVE (EUROFUNG)-RELATED"/>
    <property type="match status" value="1"/>
</dbReference>
<keyword evidence="12" id="KW-0560">Oxidoreductase</keyword>
<dbReference type="InterPro" id="IPR017972">
    <property type="entry name" value="Cyt_P450_CS"/>
</dbReference>
<gene>
    <name evidence="13" type="ORF">C1645_136865</name>
</gene>
<comment type="similarity">
    <text evidence="3 12">Belongs to the cytochrome P450 family.</text>
</comment>
<comment type="cofactor">
    <cofactor evidence="1 11">
        <name>heme</name>
        <dbReference type="ChEBI" id="CHEBI:30413"/>
    </cofactor>
</comment>
<protein>
    <submittedName>
        <fullName evidence="13">Cytochrome P450</fullName>
    </submittedName>
</protein>
<evidence type="ECO:0000256" key="6">
    <source>
        <dbReference type="ARBA" id="ARBA00022723"/>
    </source>
</evidence>
<evidence type="ECO:0000313" key="14">
    <source>
        <dbReference type="Proteomes" id="UP000265703"/>
    </source>
</evidence>
<organism evidence="13 14">
    <name type="scientific">Glomus cerebriforme</name>
    <dbReference type="NCBI Taxonomy" id="658196"/>
    <lineage>
        <taxon>Eukaryota</taxon>
        <taxon>Fungi</taxon>
        <taxon>Fungi incertae sedis</taxon>
        <taxon>Mucoromycota</taxon>
        <taxon>Glomeromycotina</taxon>
        <taxon>Glomeromycetes</taxon>
        <taxon>Glomerales</taxon>
        <taxon>Glomeraceae</taxon>
        <taxon>Glomus</taxon>
    </lineage>
</organism>
<dbReference type="InterPro" id="IPR001128">
    <property type="entry name" value="Cyt_P450"/>
</dbReference>
<keyword evidence="14" id="KW-1185">Reference proteome</keyword>
<comment type="caution">
    <text evidence="13">The sequence shown here is derived from an EMBL/GenBank/DDBJ whole genome shotgun (WGS) entry which is preliminary data.</text>
</comment>
<dbReference type="SUPFAM" id="SSF48264">
    <property type="entry name" value="Cytochrome P450"/>
    <property type="match status" value="1"/>
</dbReference>
<dbReference type="Pfam" id="PF00067">
    <property type="entry name" value="p450"/>
    <property type="match status" value="1"/>
</dbReference>
<dbReference type="GO" id="GO:0020037">
    <property type="term" value="F:heme binding"/>
    <property type="evidence" value="ECO:0007669"/>
    <property type="project" value="InterPro"/>
</dbReference>
<dbReference type="Proteomes" id="UP000265703">
    <property type="component" value="Unassembled WGS sequence"/>
</dbReference>
<name>A0A397T0U3_9GLOM</name>
<dbReference type="OrthoDB" id="1844152at2759"/>
<comment type="subcellular location">
    <subcellularLocation>
        <location evidence="2">Membrane</location>
    </subcellularLocation>
</comment>
<evidence type="ECO:0000256" key="1">
    <source>
        <dbReference type="ARBA" id="ARBA00001971"/>
    </source>
</evidence>
<evidence type="ECO:0000256" key="4">
    <source>
        <dbReference type="ARBA" id="ARBA00022617"/>
    </source>
</evidence>
<keyword evidence="5" id="KW-0812">Transmembrane</keyword>
<keyword evidence="9 12" id="KW-0503">Monooxygenase</keyword>
<keyword evidence="4 11" id="KW-0349">Heme</keyword>
<dbReference type="InterPro" id="IPR036396">
    <property type="entry name" value="Cyt_P450_sf"/>
</dbReference>
<evidence type="ECO:0000256" key="9">
    <source>
        <dbReference type="ARBA" id="ARBA00023033"/>
    </source>
</evidence>
<evidence type="ECO:0000256" key="2">
    <source>
        <dbReference type="ARBA" id="ARBA00004370"/>
    </source>
</evidence>
<evidence type="ECO:0000256" key="11">
    <source>
        <dbReference type="PIRSR" id="PIRSR602403-1"/>
    </source>
</evidence>
<dbReference type="PRINTS" id="PR00465">
    <property type="entry name" value="EP450IV"/>
</dbReference>
<dbReference type="GO" id="GO:0016020">
    <property type="term" value="C:membrane"/>
    <property type="evidence" value="ECO:0007669"/>
    <property type="project" value="UniProtKB-SubCell"/>
</dbReference>
<dbReference type="InterPro" id="IPR002403">
    <property type="entry name" value="Cyt_P450_E_grp-IV"/>
</dbReference>
<evidence type="ECO:0000256" key="12">
    <source>
        <dbReference type="RuleBase" id="RU000461"/>
    </source>
</evidence>
<dbReference type="STRING" id="658196.A0A397T0U3"/>
<dbReference type="GO" id="GO:0004497">
    <property type="term" value="F:monooxygenase activity"/>
    <property type="evidence" value="ECO:0007669"/>
    <property type="project" value="UniProtKB-KW"/>
</dbReference>
<evidence type="ECO:0000256" key="5">
    <source>
        <dbReference type="ARBA" id="ARBA00022692"/>
    </source>
</evidence>
<dbReference type="Gene3D" id="1.10.630.10">
    <property type="entry name" value="Cytochrome P450"/>
    <property type="match status" value="1"/>
</dbReference>
<dbReference type="PROSITE" id="PS00086">
    <property type="entry name" value="CYTOCHROME_P450"/>
    <property type="match status" value="1"/>
</dbReference>
<evidence type="ECO:0000256" key="10">
    <source>
        <dbReference type="ARBA" id="ARBA00023136"/>
    </source>
</evidence>
<sequence>MYQTIILGCILLTTVYITKRSRDQHLNLPPLVRYKIPLIGHTLSYMFNSEEFFKQCRKEYGDIFSLYIWGKVITFIGKEHIAEVLARDDAFDFGAVFRKRIPGDAMFTNIDGFGDPKYNAKVVKEYISKNLGLYTERMQTCLNSATQKYIGDFDGQKNISNLYNMMTSIISTPIANVFIGEEESKYDDVINTFAEFTRDVAVFFMIPPLFDLIYPGLQDYIIRIPIRLGLFNPATKHEKVLIKHIKNQIDKRLREKKQYGDSWKRPNDILQNFMEEESFDPNNINYAAVANKLCIFIFASVHTTSRGCTNAVIDLASRPEYMQELYEEQLEIRKKADKNGILPFESLKEMKNLDSFIRESLRLTGDIAALPHLALKDFTFSNGLQVPKDRVIDLYFDDVIQDEALQGINPKSFEPFRHLNANVTASKVSKNFVVFGGGKHACPGRFFAINEIKFCMHNFILKYNFRTESGKIAEKMRVGPITYPNTNGIIFEKRIK</sequence>
<dbReference type="EMBL" id="QKYT01000166">
    <property type="protein sequence ID" value="RIA90939.1"/>
    <property type="molecule type" value="Genomic_DNA"/>
</dbReference>
<proteinExistence type="inferred from homology"/>